<dbReference type="EMBL" id="AMCI01007595">
    <property type="protein sequence ID" value="EJW92350.1"/>
    <property type="molecule type" value="Genomic_DNA"/>
</dbReference>
<organism evidence="1">
    <name type="scientific">gut metagenome</name>
    <dbReference type="NCBI Taxonomy" id="749906"/>
    <lineage>
        <taxon>unclassified sequences</taxon>
        <taxon>metagenomes</taxon>
        <taxon>organismal metagenomes</taxon>
    </lineage>
</organism>
<feature type="non-terminal residue" evidence="1">
    <location>
        <position position="34"/>
    </location>
</feature>
<comment type="caution">
    <text evidence="1">The sequence shown here is derived from an EMBL/GenBank/DDBJ whole genome shotgun (WGS) entry which is preliminary data.</text>
</comment>
<dbReference type="AlphaFoldDB" id="J9BXQ3"/>
<gene>
    <name evidence="1" type="ORF">EVA_19544</name>
</gene>
<reference evidence="1" key="1">
    <citation type="journal article" date="2012" name="PLoS ONE">
        <title>Gene sets for utilization of primary and secondary nutrition supplies in the distal gut of endangered iberian lynx.</title>
        <authorList>
            <person name="Alcaide M."/>
            <person name="Messina E."/>
            <person name="Richter M."/>
            <person name="Bargiela R."/>
            <person name="Peplies J."/>
            <person name="Huws S.A."/>
            <person name="Newbold C.J."/>
            <person name="Golyshin P.N."/>
            <person name="Simon M.A."/>
            <person name="Lopez G."/>
            <person name="Yakimov M.M."/>
            <person name="Ferrer M."/>
        </authorList>
    </citation>
    <scope>NUCLEOTIDE SEQUENCE</scope>
</reference>
<sequence length="34" mass="4118">MDGLFSEADLDPEMIKLERAQLERQRLERIKKEE</sequence>
<accession>J9BXQ3</accession>
<evidence type="ECO:0000313" key="1">
    <source>
        <dbReference type="EMBL" id="EJW92350.1"/>
    </source>
</evidence>
<protein>
    <submittedName>
        <fullName evidence="1">Uncharacterized protein</fullName>
    </submittedName>
</protein>
<name>J9BXQ3_9ZZZZ</name>
<proteinExistence type="predicted"/>